<reference evidence="2 3" key="1">
    <citation type="submission" date="2013-01" db="EMBL/GenBank/DDBJ databases">
        <authorList>
            <person name="Harkins D.M."/>
            <person name="Durkin A.S."/>
            <person name="Brinkac L.M."/>
            <person name="Haft D.H."/>
            <person name="Selengut J.D."/>
            <person name="Sanka R."/>
            <person name="DePew J."/>
            <person name="Purushe J."/>
            <person name="Hartskeerl R.A."/>
            <person name="Ahmed A."/>
            <person name="van der Linden H."/>
            <person name="Goris M.G.A."/>
            <person name="Vinetz J.M."/>
            <person name="Sutton G.G."/>
            <person name="Nierman W.C."/>
            <person name="Fouts D.E."/>
        </authorList>
    </citation>
    <scope>NUCLEOTIDE SEQUENCE [LARGE SCALE GENOMIC DNA]</scope>
    <source>
        <strain evidence="2 3">MAVJ 401</strain>
    </source>
</reference>
<feature type="compositionally biased region" description="Basic residues" evidence="1">
    <location>
        <begin position="1"/>
        <end position="25"/>
    </location>
</feature>
<accession>M6JZQ4</accession>
<protein>
    <submittedName>
        <fullName evidence="2">Uncharacterized protein</fullName>
    </submittedName>
</protein>
<dbReference type="EMBL" id="AHMU02000063">
    <property type="protein sequence ID" value="EMN20967.1"/>
    <property type="molecule type" value="Genomic_DNA"/>
</dbReference>
<proteinExistence type="predicted"/>
<sequence>MATAKKKKVAKKKVAPKKMGKKKVRNQVPPAKVIPSSTSGVAVDMTPENSEPKE</sequence>
<dbReference type="AlphaFoldDB" id="M6JZQ4"/>
<evidence type="ECO:0000256" key="1">
    <source>
        <dbReference type="SAM" id="MobiDB-lite"/>
    </source>
</evidence>
<name>M6JZQ4_9LEPT</name>
<feature type="region of interest" description="Disordered" evidence="1">
    <location>
        <begin position="1"/>
        <end position="54"/>
    </location>
</feature>
<dbReference type="Proteomes" id="UP000012106">
    <property type="component" value="Unassembled WGS sequence"/>
</dbReference>
<organism evidence="2 3">
    <name type="scientific">Leptospira santarosai serovar Arenal str. MAVJ 401</name>
    <dbReference type="NCBI Taxonomy" id="1049976"/>
    <lineage>
        <taxon>Bacteria</taxon>
        <taxon>Pseudomonadati</taxon>
        <taxon>Spirochaetota</taxon>
        <taxon>Spirochaetia</taxon>
        <taxon>Leptospirales</taxon>
        <taxon>Leptospiraceae</taxon>
        <taxon>Leptospira</taxon>
    </lineage>
</organism>
<evidence type="ECO:0000313" key="3">
    <source>
        <dbReference type="Proteomes" id="UP000012106"/>
    </source>
</evidence>
<gene>
    <name evidence="2" type="ORF">LEP1GSC063_3805</name>
</gene>
<evidence type="ECO:0000313" key="2">
    <source>
        <dbReference type="EMBL" id="EMN20967.1"/>
    </source>
</evidence>
<dbReference type="RefSeq" id="WP_004472114.1">
    <property type="nucleotide sequence ID" value="NZ_AHMU02000063.1"/>
</dbReference>
<comment type="caution">
    <text evidence="2">The sequence shown here is derived from an EMBL/GenBank/DDBJ whole genome shotgun (WGS) entry which is preliminary data.</text>
</comment>